<evidence type="ECO:0000313" key="3">
    <source>
        <dbReference type="EMBL" id="RLK08226.1"/>
    </source>
</evidence>
<keyword evidence="1" id="KW-0560">Oxidoreductase</keyword>
<keyword evidence="4" id="KW-1185">Reference proteome</keyword>
<organism evidence="3 4">
    <name type="scientific">Ruegeria conchae</name>
    <dbReference type="NCBI Taxonomy" id="981384"/>
    <lineage>
        <taxon>Bacteria</taxon>
        <taxon>Pseudomonadati</taxon>
        <taxon>Pseudomonadota</taxon>
        <taxon>Alphaproteobacteria</taxon>
        <taxon>Rhodobacterales</taxon>
        <taxon>Roseobacteraceae</taxon>
        <taxon>Ruegeria</taxon>
    </lineage>
</organism>
<dbReference type="PANTHER" id="PTHR13847">
    <property type="entry name" value="SARCOSINE DEHYDROGENASE-RELATED"/>
    <property type="match status" value="1"/>
</dbReference>
<dbReference type="STRING" id="981384.GCA_000192475_00461"/>
<dbReference type="GO" id="GO:0016491">
    <property type="term" value="F:oxidoreductase activity"/>
    <property type="evidence" value="ECO:0007669"/>
    <property type="project" value="UniProtKB-KW"/>
</dbReference>
<dbReference type="EMBL" id="RCCT01000002">
    <property type="protein sequence ID" value="RLK08226.1"/>
    <property type="molecule type" value="Genomic_DNA"/>
</dbReference>
<dbReference type="Gene3D" id="3.30.9.10">
    <property type="entry name" value="D-Amino Acid Oxidase, subunit A, domain 2"/>
    <property type="match status" value="1"/>
</dbReference>
<comment type="caution">
    <text evidence="3">The sequence shown here is derived from an EMBL/GenBank/DDBJ whole genome shotgun (WGS) entry which is preliminary data.</text>
</comment>
<evidence type="ECO:0000259" key="2">
    <source>
        <dbReference type="Pfam" id="PF01266"/>
    </source>
</evidence>
<dbReference type="GO" id="GO:0005737">
    <property type="term" value="C:cytoplasm"/>
    <property type="evidence" value="ECO:0007669"/>
    <property type="project" value="TreeGrafter"/>
</dbReference>
<dbReference type="Proteomes" id="UP000271700">
    <property type="component" value="Unassembled WGS sequence"/>
</dbReference>
<evidence type="ECO:0000313" key="4">
    <source>
        <dbReference type="Proteomes" id="UP000271700"/>
    </source>
</evidence>
<dbReference type="InterPro" id="IPR036188">
    <property type="entry name" value="FAD/NAD-bd_sf"/>
</dbReference>
<dbReference type="InterPro" id="IPR006076">
    <property type="entry name" value="FAD-dep_OxRdtase"/>
</dbReference>
<accession>A0A497ZTI5</accession>
<reference evidence="3 4" key="1">
    <citation type="submission" date="2018-10" db="EMBL/GenBank/DDBJ databases">
        <title>Genomic Encyclopedia of Archaeal and Bacterial Type Strains, Phase II (KMG-II): from individual species to whole genera.</title>
        <authorList>
            <person name="Goeker M."/>
        </authorList>
    </citation>
    <scope>NUCLEOTIDE SEQUENCE [LARGE SCALE GENOMIC DNA]</scope>
    <source>
        <strain evidence="3 4">DSM 29317</strain>
    </source>
</reference>
<dbReference type="AlphaFoldDB" id="A0A497ZTI5"/>
<dbReference type="SUPFAM" id="SSF51905">
    <property type="entry name" value="FAD/NAD(P)-binding domain"/>
    <property type="match status" value="1"/>
</dbReference>
<dbReference type="Pfam" id="PF01266">
    <property type="entry name" value="DAO"/>
    <property type="match status" value="1"/>
</dbReference>
<sequence length="379" mass="41003">MVSTGHGYIMRHTDHPPAGSERTRMIDFLIIGGGIAGLSVGARLSKHGTVTVLEAEDALGYHTSGRSAALFEKGYGPPSVKALNEKSAAFFEVNEYLTPRGLMLVGAKDQQELFLKEAQDLGVQQISLDEATKQIPILNADTVGHVAISNTAFDIDTDRMLQDYARIIRRNGGSVLTREKVGSIRKSGHWVVEASDTFEARNLVNAAGAWVDEVAQMAEIQPIGITPFRRSMARLPSPGGHDVKNWPMMLGVAETWYAKPDAGKLLVSPCETDPTSPHDAYADDMVLAEGLARYEAMVTEPVTRVETNWAGLRSFVSDGTLVLGPDPTDRTFIWTAAQGGYGFQTAPAASQLVADLVTGTEPSLDATTVQVLKPERLRR</sequence>
<dbReference type="Gene3D" id="3.50.50.60">
    <property type="entry name" value="FAD/NAD(P)-binding domain"/>
    <property type="match status" value="1"/>
</dbReference>
<gene>
    <name evidence="3" type="ORF">CLV75_1897</name>
</gene>
<proteinExistence type="predicted"/>
<dbReference type="PANTHER" id="PTHR13847:SF287">
    <property type="entry name" value="FAD-DEPENDENT OXIDOREDUCTASE DOMAIN-CONTAINING PROTEIN 1"/>
    <property type="match status" value="1"/>
</dbReference>
<protein>
    <submittedName>
        <fullName evidence="3">Glycine/D-amino acid oxidase-like deaminating enzyme</fullName>
    </submittedName>
</protein>
<name>A0A497ZTI5_9RHOB</name>
<evidence type="ECO:0000256" key="1">
    <source>
        <dbReference type="ARBA" id="ARBA00023002"/>
    </source>
</evidence>
<feature type="domain" description="FAD dependent oxidoreductase" evidence="2">
    <location>
        <begin position="27"/>
        <end position="356"/>
    </location>
</feature>